<dbReference type="PANTHER" id="PTHR34137:SF1">
    <property type="entry name" value="EXODEOXYRIBONUCLEASE 7 SMALL SUBUNIT"/>
    <property type="match status" value="1"/>
</dbReference>
<comment type="subcellular location">
    <subcellularLocation>
        <location evidence="6">Cytoplasm</location>
    </subcellularLocation>
</comment>
<dbReference type="Pfam" id="PF02609">
    <property type="entry name" value="Exonuc_VII_S"/>
    <property type="match status" value="1"/>
</dbReference>
<dbReference type="InterPro" id="IPR003761">
    <property type="entry name" value="Exonuc_VII_S"/>
</dbReference>
<dbReference type="EMBL" id="CP017603">
    <property type="protein sequence ID" value="AOY77070.1"/>
    <property type="molecule type" value="Genomic_DNA"/>
</dbReference>
<evidence type="ECO:0000256" key="6">
    <source>
        <dbReference type="HAMAP-Rule" id="MF_00337"/>
    </source>
</evidence>
<feature type="coiled-coil region" evidence="7">
    <location>
        <begin position="3"/>
        <end position="30"/>
    </location>
</feature>
<proteinExistence type="inferred from homology"/>
<dbReference type="PIRSF" id="PIRSF006488">
    <property type="entry name" value="Exonuc_VII_S"/>
    <property type="match status" value="1"/>
</dbReference>
<dbReference type="InterPro" id="IPR037004">
    <property type="entry name" value="Exonuc_VII_ssu_sf"/>
</dbReference>
<keyword evidence="3 6" id="KW-0540">Nuclease</keyword>
<evidence type="ECO:0000256" key="1">
    <source>
        <dbReference type="ARBA" id="ARBA00009998"/>
    </source>
</evidence>
<dbReference type="KEGG" id="cfm:BJL90_15160"/>
<evidence type="ECO:0000256" key="7">
    <source>
        <dbReference type="SAM" id="Coils"/>
    </source>
</evidence>
<sequence length="75" mass="8903">MRKLSYEKALKRLEEVIQQLESKELSLEDSLKLFQEGIDLYRICNTKLNEVEEKIMIIIEENGEIKNIPFTDMEV</sequence>
<dbReference type="GO" id="GO:0005829">
    <property type="term" value="C:cytosol"/>
    <property type="evidence" value="ECO:0007669"/>
    <property type="project" value="TreeGrafter"/>
</dbReference>
<dbReference type="RefSeq" id="WP_070969795.1">
    <property type="nucleotide sequence ID" value="NZ_CP017603.1"/>
</dbReference>
<organism evidence="9 11">
    <name type="scientific">Clostridium formicaceticum</name>
    <dbReference type="NCBI Taxonomy" id="1497"/>
    <lineage>
        <taxon>Bacteria</taxon>
        <taxon>Bacillati</taxon>
        <taxon>Bacillota</taxon>
        <taxon>Clostridia</taxon>
        <taxon>Eubacteriales</taxon>
        <taxon>Clostridiaceae</taxon>
        <taxon>Clostridium</taxon>
    </lineage>
</organism>
<protein>
    <recommendedName>
        <fullName evidence="6">Exodeoxyribonuclease 7 small subunit</fullName>
        <ecNumber evidence="6">3.1.11.6</ecNumber>
    </recommendedName>
    <alternativeName>
        <fullName evidence="6">Exodeoxyribonuclease VII small subunit</fullName>
        <shortName evidence="6">Exonuclease VII small subunit</shortName>
    </alternativeName>
</protein>
<evidence type="ECO:0000313" key="8">
    <source>
        <dbReference type="EMBL" id="AOY77070.1"/>
    </source>
</evidence>
<dbReference type="GO" id="GO:0006308">
    <property type="term" value="P:DNA catabolic process"/>
    <property type="evidence" value="ECO:0007669"/>
    <property type="project" value="UniProtKB-UniRule"/>
</dbReference>
<name>A0AAC9RIA1_9CLOT</name>
<dbReference type="Proteomes" id="UP000177894">
    <property type="component" value="Chromosome"/>
</dbReference>
<evidence type="ECO:0000256" key="4">
    <source>
        <dbReference type="ARBA" id="ARBA00022801"/>
    </source>
</evidence>
<dbReference type="EC" id="3.1.11.6" evidence="6"/>
<keyword evidence="5 6" id="KW-0269">Exonuclease</keyword>
<evidence type="ECO:0000313" key="11">
    <source>
        <dbReference type="Proteomes" id="UP000192478"/>
    </source>
</evidence>
<dbReference type="NCBIfam" id="TIGR01280">
    <property type="entry name" value="xseB"/>
    <property type="match status" value="1"/>
</dbReference>
<dbReference type="GO" id="GO:0008855">
    <property type="term" value="F:exodeoxyribonuclease VII activity"/>
    <property type="evidence" value="ECO:0007669"/>
    <property type="project" value="UniProtKB-UniRule"/>
</dbReference>
<dbReference type="HAMAP" id="MF_00337">
    <property type="entry name" value="Exonuc_7_S"/>
    <property type="match status" value="1"/>
</dbReference>
<keyword evidence="7" id="KW-0175">Coiled coil</keyword>
<reference evidence="9 11" key="2">
    <citation type="submission" date="2017-03" db="EMBL/GenBank/DDBJ databases">
        <title>Complete sequence of Clostridium formicaceticum DSM 92.</title>
        <authorList>
            <person name="Poehlein A."/>
            <person name="Karl M."/>
            <person name="Bengelsdorf F.R."/>
            <person name="Duerre P."/>
            <person name="Daniel R."/>
        </authorList>
    </citation>
    <scope>NUCLEOTIDE SEQUENCE [LARGE SCALE GENOMIC DNA]</scope>
    <source>
        <strain evidence="9 11">DSM 92</strain>
    </source>
</reference>
<dbReference type="AlphaFoldDB" id="A0AAC9RIA1"/>
<comment type="function">
    <text evidence="6">Bidirectionally degrades single-stranded DNA into large acid-insoluble oligonucleotides, which are then degraded further into small acid-soluble oligonucleotides.</text>
</comment>
<accession>A0AAC9RIA1</accession>
<dbReference type="Gene3D" id="1.10.287.1040">
    <property type="entry name" value="Exonuclease VII, small subunit"/>
    <property type="match status" value="1"/>
</dbReference>
<dbReference type="PANTHER" id="PTHR34137">
    <property type="entry name" value="EXODEOXYRIBONUCLEASE 7 SMALL SUBUNIT"/>
    <property type="match status" value="1"/>
</dbReference>
<evidence type="ECO:0000313" key="9">
    <source>
        <dbReference type="EMBL" id="ARE87576.1"/>
    </source>
</evidence>
<reference evidence="8 10" key="1">
    <citation type="submission" date="2016-10" db="EMBL/GenBank/DDBJ databases">
        <title>Complete Genome Sequence of Acetogen Clostridium formicoaceticum ATCC 27076.</title>
        <authorList>
            <person name="Bao T."/>
            <person name="Cheng C."/>
            <person name="Zhao J."/>
            <person name="Yang S.-T."/>
            <person name="Wang J."/>
            <person name="Wang M."/>
        </authorList>
    </citation>
    <scope>NUCLEOTIDE SEQUENCE [LARGE SCALE GENOMIC DNA]</scope>
    <source>
        <strain evidence="8 10">ATCC 27076</strain>
    </source>
</reference>
<comment type="subunit">
    <text evidence="6">Heterooligomer composed of large and small subunits.</text>
</comment>
<evidence type="ECO:0000256" key="3">
    <source>
        <dbReference type="ARBA" id="ARBA00022722"/>
    </source>
</evidence>
<dbReference type="GO" id="GO:0009318">
    <property type="term" value="C:exodeoxyribonuclease VII complex"/>
    <property type="evidence" value="ECO:0007669"/>
    <property type="project" value="UniProtKB-UniRule"/>
</dbReference>
<comment type="catalytic activity">
    <reaction evidence="6">
        <text>Exonucleolytic cleavage in either 5'- to 3'- or 3'- to 5'-direction to yield nucleoside 5'-phosphates.</text>
        <dbReference type="EC" id="3.1.11.6"/>
    </reaction>
</comment>
<dbReference type="Proteomes" id="UP000192478">
    <property type="component" value="Chromosome"/>
</dbReference>
<dbReference type="NCBIfam" id="NF002140">
    <property type="entry name" value="PRK00977.1-4"/>
    <property type="match status" value="1"/>
</dbReference>
<gene>
    <name evidence="6 9" type="primary">xseB</name>
    <name evidence="8" type="ORF">BJL90_15160</name>
    <name evidence="9" type="ORF">CLFO_19760</name>
</gene>
<comment type="similarity">
    <text evidence="1 6">Belongs to the XseB family.</text>
</comment>
<evidence type="ECO:0000313" key="10">
    <source>
        <dbReference type="Proteomes" id="UP000177894"/>
    </source>
</evidence>
<evidence type="ECO:0000256" key="2">
    <source>
        <dbReference type="ARBA" id="ARBA00022490"/>
    </source>
</evidence>
<keyword evidence="2 6" id="KW-0963">Cytoplasm</keyword>
<keyword evidence="4 6" id="KW-0378">Hydrolase</keyword>
<dbReference type="SUPFAM" id="SSF116842">
    <property type="entry name" value="XseB-like"/>
    <property type="match status" value="1"/>
</dbReference>
<dbReference type="EMBL" id="CP020559">
    <property type="protein sequence ID" value="ARE87576.1"/>
    <property type="molecule type" value="Genomic_DNA"/>
</dbReference>
<keyword evidence="10" id="KW-1185">Reference proteome</keyword>
<evidence type="ECO:0000256" key="5">
    <source>
        <dbReference type="ARBA" id="ARBA00022839"/>
    </source>
</evidence>